<sequence>MNQHDPLAHAQFDKDAPTSPPERLDYYMPATPPLGLVHALEYWWWTYRRRRHFRRSVRPLLEYDDALLADMGLRHGDLVWALRLPLKEDALSALSACRLQGMETADRLQIVKRKAAVPNTAEEKASAKHAASRSVMRCYR</sequence>
<gene>
    <name evidence="3" type="ORF">E4T21_13380</name>
</gene>
<dbReference type="RefSeq" id="WP_187774995.1">
    <property type="nucleotide sequence ID" value="NZ_CP038437.2"/>
</dbReference>
<keyword evidence="4" id="KW-1185">Reference proteome</keyword>
<accession>A0A856QQY4</accession>
<dbReference type="KEGG" id="hbh:E4T21_13380"/>
<keyword evidence="2" id="KW-0812">Transmembrane</keyword>
<keyword evidence="2" id="KW-0472">Membrane</keyword>
<reference evidence="3" key="1">
    <citation type="submission" date="2021-02" db="EMBL/GenBank/DDBJ databases">
        <title>Strain Y2R2, a novel species of the genus Halomonas.</title>
        <authorList>
            <person name="Huang H."/>
        </authorList>
    </citation>
    <scope>NUCLEOTIDE SEQUENCE</scope>
    <source>
        <strain evidence="3">Y2R2</strain>
    </source>
</reference>
<evidence type="ECO:0000256" key="1">
    <source>
        <dbReference type="SAM" id="MobiDB-lite"/>
    </source>
</evidence>
<feature type="transmembrane region" description="Helical" evidence="2">
    <location>
        <begin position="26"/>
        <end position="45"/>
    </location>
</feature>
<dbReference type="EMBL" id="CP038437">
    <property type="protein sequence ID" value="QEM82424.2"/>
    <property type="molecule type" value="Genomic_DNA"/>
</dbReference>
<evidence type="ECO:0000256" key="2">
    <source>
        <dbReference type="SAM" id="Phobius"/>
    </source>
</evidence>
<dbReference type="Proteomes" id="UP000324285">
    <property type="component" value="Chromosome"/>
</dbReference>
<evidence type="ECO:0000313" key="4">
    <source>
        <dbReference type="Proteomes" id="UP000324285"/>
    </source>
</evidence>
<feature type="region of interest" description="Disordered" evidence="1">
    <location>
        <begin position="1"/>
        <end position="23"/>
    </location>
</feature>
<proteinExistence type="predicted"/>
<protein>
    <submittedName>
        <fullName evidence="3">DUF1127 domain-containing protein</fullName>
    </submittedName>
</protein>
<organism evidence="3 4">
    <name type="scientific">Halomonas binhaiensis</name>
    <dbReference type="NCBI Taxonomy" id="2562282"/>
    <lineage>
        <taxon>Bacteria</taxon>
        <taxon>Pseudomonadati</taxon>
        <taxon>Pseudomonadota</taxon>
        <taxon>Gammaproteobacteria</taxon>
        <taxon>Oceanospirillales</taxon>
        <taxon>Halomonadaceae</taxon>
        <taxon>Halomonas</taxon>
    </lineage>
</organism>
<dbReference type="AlphaFoldDB" id="A0A856QQY4"/>
<keyword evidence="2" id="KW-1133">Transmembrane helix</keyword>
<name>A0A856QQY4_9GAMM</name>
<evidence type="ECO:0000313" key="3">
    <source>
        <dbReference type="EMBL" id="QEM82424.2"/>
    </source>
</evidence>